<keyword evidence="3" id="KW-1185">Reference proteome</keyword>
<sequence>MPKDQKKYYKATYKQNAKEQKKYYKTNHQKCQRTRRSTKDNSPEMPKDKKYQKQFIGKTLKNKRNTTTIHRTKEIPQDNSLANTKGPEEIAQGNLPAKWPEEIPQGNLPAKCRRPEEISQDNSLENAEGTRRNSTSQREILKKEKKGSIKLSKEATTRQFTSKGPEEIPQDNLPANAKQLTRNAKGPEEIPRRNTARQFTSKMPKIRKNTARHFYFITKRNKPINNKKKNNFIFT</sequence>
<dbReference type="EMBL" id="WTPW01000132">
    <property type="protein sequence ID" value="KAF0543597.1"/>
    <property type="molecule type" value="Genomic_DNA"/>
</dbReference>
<proteinExistence type="predicted"/>
<evidence type="ECO:0000313" key="3">
    <source>
        <dbReference type="Proteomes" id="UP000439903"/>
    </source>
</evidence>
<evidence type="ECO:0000313" key="2">
    <source>
        <dbReference type="EMBL" id="KAF0543597.1"/>
    </source>
</evidence>
<reference evidence="2 3" key="1">
    <citation type="journal article" date="2019" name="Environ. Microbiol.">
        <title>At the nexus of three kingdoms: the genome of the mycorrhizal fungus Gigaspora margarita provides insights into plant, endobacterial and fungal interactions.</title>
        <authorList>
            <person name="Venice F."/>
            <person name="Ghignone S."/>
            <person name="Salvioli di Fossalunga A."/>
            <person name="Amselem J."/>
            <person name="Novero M."/>
            <person name="Xianan X."/>
            <person name="Sedzielewska Toro K."/>
            <person name="Morin E."/>
            <person name="Lipzen A."/>
            <person name="Grigoriev I.V."/>
            <person name="Henrissat B."/>
            <person name="Martin F.M."/>
            <person name="Bonfante P."/>
        </authorList>
    </citation>
    <scope>NUCLEOTIDE SEQUENCE [LARGE SCALE GENOMIC DNA]</scope>
    <source>
        <strain evidence="2 3">BEG34</strain>
    </source>
</reference>
<organism evidence="2 3">
    <name type="scientific">Gigaspora margarita</name>
    <dbReference type="NCBI Taxonomy" id="4874"/>
    <lineage>
        <taxon>Eukaryota</taxon>
        <taxon>Fungi</taxon>
        <taxon>Fungi incertae sedis</taxon>
        <taxon>Mucoromycota</taxon>
        <taxon>Glomeromycotina</taxon>
        <taxon>Glomeromycetes</taxon>
        <taxon>Diversisporales</taxon>
        <taxon>Gigasporaceae</taxon>
        <taxon>Gigaspora</taxon>
    </lineage>
</organism>
<feature type="region of interest" description="Disordered" evidence="1">
    <location>
        <begin position="14"/>
        <end position="139"/>
    </location>
</feature>
<accession>A0A8H4AXY1</accession>
<protein>
    <submittedName>
        <fullName evidence="2">Uncharacterized protein</fullName>
    </submittedName>
</protein>
<feature type="compositionally biased region" description="Basic residues" evidence="1">
    <location>
        <begin position="23"/>
        <end position="36"/>
    </location>
</feature>
<dbReference type="Proteomes" id="UP000439903">
    <property type="component" value="Unassembled WGS sequence"/>
</dbReference>
<dbReference type="AlphaFoldDB" id="A0A8H4AXY1"/>
<name>A0A8H4AXY1_GIGMA</name>
<evidence type="ECO:0000256" key="1">
    <source>
        <dbReference type="SAM" id="MobiDB-lite"/>
    </source>
</evidence>
<comment type="caution">
    <text evidence="2">The sequence shown here is derived from an EMBL/GenBank/DDBJ whole genome shotgun (WGS) entry which is preliminary data.</text>
</comment>
<feature type="region of interest" description="Disordered" evidence="1">
    <location>
        <begin position="155"/>
        <end position="176"/>
    </location>
</feature>
<feature type="compositionally biased region" description="Basic and acidic residues" evidence="1">
    <location>
        <begin position="37"/>
        <end position="51"/>
    </location>
</feature>
<gene>
    <name evidence="2" type="ORF">F8M41_003562</name>
</gene>